<sequence>MAHIIDAWITDDPLVRRVQIVELVLAHCSAVLWPNNAEKVKRVPGWIAKLRASLKSKTKLLLDGSGSAQGSEDSSATRSLSAVPQKKGLNGLAVASADVLVVQEHSKANQFLQDRPPPPRVPPPPAPPAPHGIRSLSPVVLQDSDQLISSSLDVPQTSPHVRSGSRTPSSSSSRRHYPEVGADNNRTSGVRPGPSFAGTPGASVTSRRSTEDYYDEHGIPPTAATTLQGEVVVVTENGSPLLESSTLVDYPMAPLQVRRLSGGITNELFHVYDEDDESASVVVRVFGKETDRVISRESELFYQSLFIPTYVHGNNFLIYDFLNGFYTLPYTQMASEATPIAHAMAEFQVRATRAALRDHARPLLRDAQNKEYWESFDEEFVTSTTNGSYGGVRAPKEKSRFHHESNYLVDSLTKWVELVLSKEIQQKVLAEKQESFLETAHNLQRECAWMLPVLEKERGSLPEGVCHNDLLSANVMIHSTRKEVRIIDFDYTKRSFLLYDAANHFNEYPGLECDYATYFPSDTHISKFIAEYRSGMRVALEKAWTEDAIERPDLSAAEREIFPSARTLFWTESNEAEAAAVAQWTRLVKLLTLASHLSWGVWALLQEAVSTLDVDFLDYAKLRYARYIDVRKECSRDF</sequence>
<comment type="caution">
    <text evidence="5">The sequence shown here is derived from an EMBL/GenBank/DDBJ whole genome shotgun (WGS) entry which is preliminary data.</text>
</comment>
<dbReference type="GeneID" id="26904658"/>
<protein>
    <recommendedName>
        <fullName evidence="3">ethanolamine kinase</fullName>
        <ecNumber evidence="3">2.7.1.82</ecNumber>
    </recommendedName>
</protein>
<dbReference type="PANTHER" id="PTHR22603">
    <property type="entry name" value="CHOLINE/ETHANOALAMINE KINASE"/>
    <property type="match status" value="1"/>
</dbReference>
<feature type="compositionally biased region" description="Polar residues" evidence="4">
    <location>
        <begin position="66"/>
        <end position="82"/>
    </location>
</feature>
<comment type="similarity">
    <text evidence="2">Belongs to the choline/ethanolamine kinase family.</text>
</comment>
<reference evidence="5 6" key="1">
    <citation type="submission" date="2015-07" db="EMBL/GenBank/DDBJ databases">
        <title>High-quality genome of monoxenous trypanosomatid Leptomonas pyrrhocoris.</title>
        <authorList>
            <person name="Flegontov P."/>
            <person name="Butenko A."/>
            <person name="Firsov S."/>
            <person name="Vlcek C."/>
            <person name="Logacheva M.D."/>
            <person name="Field M."/>
            <person name="Filatov D."/>
            <person name="Flegontova O."/>
            <person name="Gerasimov E."/>
            <person name="Jackson A.P."/>
            <person name="Kelly S."/>
            <person name="Opperdoes F."/>
            <person name="O'Reilly A."/>
            <person name="Votypka J."/>
            <person name="Yurchenko V."/>
            <person name="Lukes J."/>
        </authorList>
    </citation>
    <scope>NUCLEOTIDE SEQUENCE [LARGE SCALE GENOMIC DNA]</scope>
    <source>
        <strain evidence="5">H10</strain>
    </source>
</reference>
<keyword evidence="5" id="KW-0418">Kinase</keyword>
<keyword evidence="6" id="KW-1185">Reference proteome</keyword>
<evidence type="ECO:0000313" key="6">
    <source>
        <dbReference type="Proteomes" id="UP000037923"/>
    </source>
</evidence>
<evidence type="ECO:0000313" key="5">
    <source>
        <dbReference type="EMBL" id="KPA80980.1"/>
    </source>
</evidence>
<evidence type="ECO:0000256" key="4">
    <source>
        <dbReference type="SAM" id="MobiDB-lite"/>
    </source>
</evidence>
<organism evidence="5 6">
    <name type="scientific">Leptomonas pyrrhocoris</name>
    <name type="common">Firebug parasite</name>
    <dbReference type="NCBI Taxonomy" id="157538"/>
    <lineage>
        <taxon>Eukaryota</taxon>
        <taxon>Discoba</taxon>
        <taxon>Euglenozoa</taxon>
        <taxon>Kinetoplastea</taxon>
        <taxon>Metakinetoplastina</taxon>
        <taxon>Trypanosomatida</taxon>
        <taxon>Trypanosomatidae</taxon>
        <taxon>Leishmaniinae</taxon>
        <taxon>Leptomonas</taxon>
    </lineage>
</organism>
<feature type="compositionally biased region" description="Low complexity" evidence="4">
    <location>
        <begin position="162"/>
        <end position="172"/>
    </location>
</feature>
<dbReference type="Proteomes" id="UP000037923">
    <property type="component" value="Unassembled WGS sequence"/>
</dbReference>
<dbReference type="OMA" id="EGVCHND"/>
<name>A0A0M9G2B2_LEPPY</name>
<dbReference type="Pfam" id="PF01633">
    <property type="entry name" value="Choline_kinase"/>
    <property type="match status" value="1"/>
</dbReference>
<gene>
    <name evidence="5" type="ORF">ABB37_04367</name>
</gene>
<evidence type="ECO:0000256" key="1">
    <source>
        <dbReference type="ARBA" id="ARBA00037883"/>
    </source>
</evidence>
<dbReference type="InterPro" id="IPR011009">
    <property type="entry name" value="Kinase-like_dom_sf"/>
</dbReference>
<feature type="region of interest" description="Disordered" evidence="4">
    <location>
        <begin position="109"/>
        <end position="135"/>
    </location>
</feature>
<dbReference type="PANTHER" id="PTHR22603:SF66">
    <property type="entry name" value="ETHANOLAMINE KINASE"/>
    <property type="match status" value="1"/>
</dbReference>
<feature type="compositionally biased region" description="Pro residues" evidence="4">
    <location>
        <begin position="115"/>
        <end position="130"/>
    </location>
</feature>
<dbReference type="GO" id="GO:0005737">
    <property type="term" value="C:cytoplasm"/>
    <property type="evidence" value="ECO:0007669"/>
    <property type="project" value="TreeGrafter"/>
</dbReference>
<dbReference type="Gene3D" id="3.30.200.20">
    <property type="entry name" value="Phosphorylase Kinase, domain 1"/>
    <property type="match status" value="1"/>
</dbReference>
<comment type="pathway">
    <text evidence="1">Phospholipid metabolism; phosphatidylethanolamine biosynthesis; phosphatidylethanolamine from ethanolamine: step 1/3.</text>
</comment>
<dbReference type="AlphaFoldDB" id="A0A0M9G2B2"/>
<feature type="region of interest" description="Disordered" evidence="4">
    <location>
        <begin position="63"/>
        <end position="82"/>
    </location>
</feature>
<dbReference type="GO" id="GO:0004305">
    <property type="term" value="F:ethanolamine kinase activity"/>
    <property type="evidence" value="ECO:0007669"/>
    <property type="project" value="UniProtKB-EC"/>
</dbReference>
<keyword evidence="5" id="KW-0808">Transferase</keyword>
<dbReference type="SUPFAM" id="SSF56112">
    <property type="entry name" value="Protein kinase-like (PK-like)"/>
    <property type="match status" value="1"/>
</dbReference>
<dbReference type="EC" id="2.7.1.82" evidence="3"/>
<dbReference type="OrthoDB" id="10267235at2759"/>
<proteinExistence type="inferred from homology"/>
<feature type="region of interest" description="Disordered" evidence="4">
    <location>
        <begin position="151"/>
        <end position="213"/>
    </location>
</feature>
<dbReference type="GO" id="GO:0006646">
    <property type="term" value="P:phosphatidylethanolamine biosynthetic process"/>
    <property type="evidence" value="ECO:0007669"/>
    <property type="project" value="TreeGrafter"/>
</dbReference>
<evidence type="ECO:0000256" key="3">
    <source>
        <dbReference type="ARBA" id="ARBA00038874"/>
    </source>
</evidence>
<dbReference type="EMBL" id="LGTL01000007">
    <property type="protein sequence ID" value="KPA80980.1"/>
    <property type="molecule type" value="Genomic_DNA"/>
</dbReference>
<dbReference type="Gene3D" id="3.90.1200.10">
    <property type="match status" value="1"/>
</dbReference>
<dbReference type="VEuPathDB" id="TriTrypDB:LpyrH10_07_1740"/>
<dbReference type="RefSeq" id="XP_015659419.1">
    <property type="nucleotide sequence ID" value="XM_015802018.1"/>
</dbReference>
<evidence type="ECO:0000256" key="2">
    <source>
        <dbReference type="ARBA" id="ARBA00038211"/>
    </source>
</evidence>
<accession>A0A0M9G2B2</accession>